<organism evidence="1 2">
    <name type="scientific">Rufibacter quisquiliarum</name>
    <dbReference type="NCBI Taxonomy" id="1549639"/>
    <lineage>
        <taxon>Bacteria</taxon>
        <taxon>Pseudomonadati</taxon>
        <taxon>Bacteroidota</taxon>
        <taxon>Cytophagia</taxon>
        <taxon>Cytophagales</taxon>
        <taxon>Hymenobacteraceae</taxon>
        <taxon>Rufibacter</taxon>
    </lineage>
</organism>
<dbReference type="RefSeq" id="WP_182514313.1">
    <property type="nucleotide sequence ID" value="NZ_JACJIQ010000022.1"/>
</dbReference>
<evidence type="ECO:0000313" key="2">
    <source>
        <dbReference type="Proteomes" id="UP000563094"/>
    </source>
</evidence>
<dbReference type="Pfam" id="PF10043">
    <property type="entry name" value="DUF2279"/>
    <property type="match status" value="1"/>
</dbReference>
<proteinExistence type="predicted"/>
<name>A0A839GX34_9BACT</name>
<gene>
    <name evidence="1" type="ORF">FHS90_004153</name>
</gene>
<keyword evidence="2" id="KW-1185">Reference proteome</keyword>
<dbReference type="EMBL" id="JACJIQ010000022">
    <property type="protein sequence ID" value="MBA9079417.1"/>
    <property type="molecule type" value="Genomic_DNA"/>
</dbReference>
<dbReference type="AlphaFoldDB" id="A0A839GX34"/>
<accession>A0A839GX34</accession>
<reference evidence="1 2" key="1">
    <citation type="submission" date="2020-08" db="EMBL/GenBank/DDBJ databases">
        <title>Genomic Encyclopedia of Type Strains, Phase IV (KMG-IV): sequencing the most valuable type-strain genomes for metagenomic binning, comparative biology and taxonomic classification.</title>
        <authorList>
            <person name="Goeker M."/>
        </authorList>
    </citation>
    <scope>NUCLEOTIDE SEQUENCE [LARGE SCALE GENOMIC DNA]</scope>
    <source>
        <strain evidence="1 2">DSM 29854</strain>
    </source>
</reference>
<dbReference type="InterPro" id="IPR018736">
    <property type="entry name" value="DUF2279_periplasmic_lipo"/>
</dbReference>
<sequence length="314" mass="35693">MHKTLSSSFFIWCCLYGWLWLTPALPVFAQSTYTFEPQAEVDSAKTVSRKLLPYALGTAAAYTGGLLWLNETWYKNEPRTSFHWFNDAREWKQMDKLGHFWGAFHESKLGVDVLRSLGVSEKKAIWWGGSLGFLLQTPIEYFDGRSPAYGASASDIVANAAGSLAVISQQLAWGELRLTPKFSFHRSRYAELRPNVLGNGLAEELLKDYNGQTYWLSVDVAKFLPASSQYPKWLNLALGYGAEEMVYHDTDANQALGLQAYRQYYLSLDLNWQAIPTRSKFLRGAFYVLNAVKLPAPAVEWNGRRGWRLHGLYF</sequence>
<protein>
    <recommendedName>
        <fullName evidence="3">DUF2279 domain-containing protein</fullName>
    </recommendedName>
</protein>
<evidence type="ECO:0008006" key="3">
    <source>
        <dbReference type="Google" id="ProtNLM"/>
    </source>
</evidence>
<dbReference type="Proteomes" id="UP000563094">
    <property type="component" value="Unassembled WGS sequence"/>
</dbReference>
<evidence type="ECO:0000313" key="1">
    <source>
        <dbReference type="EMBL" id="MBA9079417.1"/>
    </source>
</evidence>
<comment type="caution">
    <text evidence="1">The sequence shown here is derived from an EMBL/GenBank/DDBJ whole genome shotgun (WGS) entry which is preliminary data.</text>
</comment>